<dbReference type="EMBL" id="LR797022">
    <property type="protein sequence ID" value="CAB4181991.1"/>
    <property type="molecule type" value="Genomic_DNA"/>
</dbReference>
<name>A0A6J5QKK8_9CAUD</name>
<sequence>MKSFKRFNLQEAKDKGEYDYEGDMTMSQIRSIVFNSQQVNSMLEPDTNLPEWVQAKITIAADYMSTCADYLRSNQEDLRKK</sequence>
<organism evidence="1">
    <name type="scientific">uncultured Caudovirales phage</name>
    <dbReference type="NCBI Taxonomy" id="2100421"/>
    <lineage>
        <taxon>Viruses</taxon>
        <taxon>Duplodnaviria</taxon>
        <taxon>Heunggongvirae</taxon>
        <taxon>Uroviricota</taxon>
        <taxon>Caudoviricetes</taxon>
        <taxon>Peduoviridae</taxon>
        <taxon>Maltschvirus</taxon>
        <taxon>Maltschvirus maltsch</taxon>
    </lineage>
</organism>
<evidence type="ECO:0000313" key="1">
    <source>
        <dbReference type="EMBL" id="CAB4181991.1"/>
    </source>
</evidence>
<proteinExistence type="predicted"/>
<reference evidence="1" key="1">
    <citation type="submission" date="2020-05" db="EMBL/GenBank/DDBJ databases">
        <authorList>
            <person name="Chiriac C."/>
            <person name="Salcher M."/>
            <person name="Ghai R."/>
            <person name="Kavagutti S V."/>
        </authorList>
    </citation>
    <scope>NUCLEOTIDE SEQUENCE</scope>
</reference>
<accession>A0A6J5QKK8</accession>
<protein>
    <submittedName>
        <fullName evidence="1">Uncharacterized protein</fullName>
    </submittedName>
</protein>
<gene>
    <name evidence="1" type="ORF">UFOVP1071_107</name>
</gene>